<dbReference type="GO" id="GO:0003925">
    <property type="term" value="F:G protein activity"/>
    <property type="evidence" value="ECO:0007669"/>
    <property type="project" value="UniProtKB-EC"/>
</dbReference>
<keyword evidence="4" id="KW-0813">Transport</keyword>
<sequence length="260" mass="29467">MSSNKDNRIIMKYPQPYNQETVVRKQTNFSFKTREAVESGELFETVGMKVCKTIVIGDVAVGKTSLVNRYCKNVFETDYKATIGVDFQMEIYNILGLPFSMQMWDTAGQERFKCIASAYYRGAHVIVVVFDLSDIKSLEGARRWLNEAIAENSSHSPDIFLVGSKKDLLKQIDLEKMEEYAVDFAKEFNAEYWSVSAKSGENVDLLFIRTASLAFDQAILREYEDIQNIGSGKKQQIGNTVIKLNNNPPNREASKKKGCC</sequence>
<dbReference type="OrthoDB" id="413584at2759"/>
<evidence type="ECO:0000256" key="7">
    <source>
        <dbReference type="ARBA" id="ARBA00022801"/>
    </source>
</evidence>
<keyword evidence="14" id="KW-0636">Prenylation</keyword>
<comment type="catalytic activity">
    <reaction evidence="16">
        <text>GTP + H2O = GDP + phosphate + H(+)</text>
        <dbReference type="Rhea" id="RHEA:19669"/>
        <dbReference type="ChEBI" id="CHEBI:15377"/>
        <dbReference type="ChEBI" id="CHEBI:15378"/>
        <dbReference type="ChEBI" id="CHEBI:37565"/>
        <dbReference type="ChEBI" id="CHEBI:43474"/>
        <dbReference type="ChEBI" id="CHEBI:58189"/>
        <dbReference type="EC" id="3.6.5.2"/>
    </reaction>
    <physiologicalReaction direction="left-to-right" evidence="16">
        <dbReference type="Rhea" id="RHEA:19670"/>
    </physiologicalReaction>
</comment>
<evidence type="ECO:0000256" key="5">
    <source>
        <dbReference type="ARBA" id="ARBA00022723"/>
    </source>
</evidence>
<dbReference type="InterPro" id="IPR001806">
    <property type="entry name" value="Small_GTPase"/>
</dbReference>
<name>A0A7D9E988_PARCT</name>
<evidence type="ECO:0000256" key="8">
    <source>
        <dbReference type="ARBA" id="ARBA00022842"/>
    </source>
</evidence>
<dbReference type="Pfam" id="PF00071">
    <property type="entry name" value="Ras"/>
    <property type="match status" value="1"/>
</dbReference>
<dbReference type="PROSITE" id="PS51421">
    <property type="entry name" value="RAS"/>
    <property type="match status" value="1"/>
</dbReference>
<dbReference type="SMART" id="SM00173">
    <property type="entry name" value="RAS"/>
    <property type="match status" value="1"/>
</dbReference>
<dbReference type="InterPro" id="IPR005225">
    <property type="entry name" value="Small_GTP-bd"/>
</dbReference>
<dbReference type="GO" id="GO:0046872">
    <property type="term" value="F:metal ion binding"/>
    <property type="evidence" value="ECO:0007669"/>
    <property type="project" value="UniProtKB-KW"/>
</dbReference>
<dbReference type="Gene3D" id="3.40.50.300">
    <property type="entry name" value="P-loop containing nucleotide triphosphate hydrolases"/>
    <property type="match status" value="1"/>
</dbReference>
<evidence type="ECO:0000256" key="4">
    <source>
        <dbReference type="ARBA" id="ARBA00022448"/>
    </source>
</evidence>
<evidence type="ECO:0000256" key="14">
    <source>
        <dbReference type="ARBA" id="ARBA00023289"/>
    </source>
</evidence>
<evidence type="ECO:0000313" key="20">
    <source>
        <dbReference type="Proteomes" id="UP001152795"/>
    </source>
</evidence>
<dbReference type="AlphaFoldDB" id="A0A7D9E988"/>
<accession>A0A7D9E988</accession>
<dbReference type="SMART" id="SM00176">
    <property type="entry name" value="RAN"/>
    <property type="match status" value="1"/>
</dbReference>
<proteinExistence type="inferred from homology"/>
<evidence type="ECO:0000256" key="1">
    <source>
        <dbReference type="ARBA" id="ARBA00001946"/>
    </source>
</evidence>
<dbReference type="NCBIfam" id="TIGR00231">
    <property type="entry name" value="small_GTP"/>
    <property type="match status" value="1"/>
</dbReference>
<keyword evidence="12" id="KW-0472">Membrane</keyword>
<dbReference type="SMART" id="SM00175">
    <property type="entry name" value="RAB"/>
    <property type="match status" value="1"/>
</dbReference>
<gene>
    <name evidence="19" type="ORF">PACLA_8A041865</name>
</gene>
<evidence type="ECO:0000256" key="11">
    <source>
        <dbReference type="ARBA" id="ARBA00023134"/>
    </source>
</evidence>
<protein>
    <recommendedName>
        <fullName evidence="18">Ras-related protein Rab-36</fullName>
        <ecNumber evidence="3">3.6.5.2</ecNumber>
    </recommendedName>
</protein>
<evidence type="ECO:0000256" key="15">
    <source>
        <dbReference type="ARBA" id="ARBA00037794"/>
    </source>
</evidence>
<evidence type="ECO:0000256" key="18">
    <source>
        <dbReference type="ARBA" id="ARBA00067830"/>
    </source>
</evidence>
<keyword evidence="9" id="KW-0653">Protein transport</keyword>
<evidence type="ECO:0000256" key="2">
    <source>
        <dbReference type="ARBA" id="ARBA00006270"/>
    </source>
</evidence>
<keyword evidence="20" id="KW-1185">Reference proteome</keyword>
<dbReference type="SMART" id="SM00174">
    <property type="entry name" value="RHO"/>
    <property type="match status" value="1"/>
</dbReference>
<evidence type="ECO:0000256" key="3">
    <source>
        <dbReference type="ARBA" id="ARBA00011984"/>
    </source>
</evidence>
<comment type="cofactor">
    <cofactor evidence="1">
        <name>Mg(2+)</name>
        <dbReference type="ChEBI" id="CHEBI:18420"/>
    </cofactor>
</comment>
<evidence type="ECO:0000256" key="10">
    <source>
        <dbReference type="ARBA" id="ARBA00023034"/>
    </source>
</evidence>
<dbReference type="PANTHER" id="PTHR47977">
    <property type="entry name" value="RAS-RELATED PROTEIN RAB"/>
    <property type="match status" value="1"/>
</dbReference>
<dbReference type="InterPro" id="IPR027417">
    <property type="entry name" value="P-loop_NTPase"/>
</dbReference>
<dbReference type="FunFam" id="3.40.50.300:FF:000707">
    <property type="entry name" value="RAB36, member RAS oncogene family"/>
    <property type="match status" value="1"/>
</dbReference>
<dbReference type="EMBL" id="CACRXK020004509">
    <property type="protein sequence ID" value="CAB4003001.1"/>
    <property type="molecule type" value="Genomic_DNA"/>
</dbReference>
<keyword evidence="10" id="KW-0333">Golgi apparatus</keyword>
<dbReference type="GO" id="GO:0000139">
    <property type="term" value="C:Golgi membrane"/>
    <property type="evidence" value="ECO:0007669"/>
    <property type="project" value="UniProtKB-SubCell"/>
</dbReference>
<keyword evidence="5" id="KW-0479">Metal-binding</keyword>
<reference evidence="19" key="1">
    <citation type="submission" date="2020-04" db="EMBL/GenBank/DDBJ databases">
        <authorList>
            <person name="Alioto T."/>
            <person name="Alioto T."/>
            <person name="Gomez Garrido J."/>
        </authorList>
    </citation>
    <scope>NUCLEOTIDE SEQUENCE</scope>
    <source>
        <strain evidence="19">A484AB</strain>
    </source>
</reference>
<dbReference type="EC" id="3.6.5.2" evidence="3"/>
<evidence type="ECO:0000256" key="13">
    <source>
        <dbReference type="ARBA" id="ARBA00023288"/>
    </source>
</evidence>
<dbReference type="PROSITE" id="PS51420">
    <property type="entry name" value="RHO"/>
    <property type="match status" value="1"/>
</dbReference>
<keyword evidence="7" id="KW-0378">Hydrolase</keyword>
<keyword evidence="8" id="KW-0460">Magnesium</keyword>
<evidence type="ECO:0000256" key="9">
    <source>
        <dbReference type="ARBA" id="ARBA00022927"/>
    </source>
</evidence>
<evidence type="ECO:0000256" key="12">
    <source>
        <dbReference type="ARBA" id="ARBA00023136"/>
    </source>
</evidence>
<keyword evidence="6" id="KW-0547">Nucleotide-binding</keyword>
<dbReference type="GO" id="GO:0005525">
    <property type="term" value="F:GTP binding"/>
    <property type="evidence" value="ECO:0007669"/>
    <property type="project" value="UniProtKB-KW"/>
</dbReference>
<dbReference type="InterPro" id="IPR050227">
    <property type="entry name" value="Rab"/>
</dbReference>
<keyword evidence="11" id="KW-0342">GTP-binding</keyword>
<comment type="caution">
    <text evidence="19">The sequence shown here is derived from an EMBL/GenBank/DDBJ whole genome shotgun (WGS) entry which is preliminary data.</text>
</comment>
<dbReference type="Proteomes" id="UP001152795">
    <property type="component" value="Unassembled WGS sequence"/>
</dbReference>
<comment type="similarity">
    <text evidence="2">Belongs to the small GTPase superfamily. Rab family.</text>
</comment>
<evidence type="ECO:0000256" key="6">
    <source>
        <dbReference type="ARBA" id="ARBA00022741"/>
    </source>
</evidence>
<evidence type="ECO:0000256" key="17">
    <source>
        <dbReference type="ARBA" id="ARBA00058763"/>
    </source>
</evidence>
<keyword evidence="13" id="KW-0449">Lipoprotein</keyword>
<dbReference type="PRINTS" id="PR00449">
    <property type="entry name" value="RASTRNSFRMNG"/>
</dbReference>
<dbReference type="GO" id="GO:0015031">
    <property type="term" value="P:protein transport"/>
    <property type="evidence" value="ECO:0007669"/>
    <property type="project" value="UniProtKB-KW"/>
</dbReference>
<dbReference type="PROSITE" id="PS51419">
    <property type="entry name" value="RAB"/>
    <property type="match status" value="1"/>
</dbReference>
<organism evidence="19 20">
    <name type="scientific">Paramuricea clavata</name>
    <name type="common">Red gorgonian</name>
    <name type="synonym">Violescent sea-whip</name>
    <dbReference type="NCBI Taxonomy" id="317549"/>
    <lineage>
        <taxon>Eukaryota</taxon>
        <taxon>Metazoa</taxon>
        <taxon>Cnidaria</taxon>
        <taxon>Anthozoa</taxon>
        <taxon>Octocorallia</taxon>
        <taxon>Malacalcyonacea</taxon>
        <taxon>Plexauridae</taxon>
        <taxon>Paramuricea</taxon>
    </lineage>
</organism>
<comment type="subcellular location">
    <subcellularLocation>
        <location evidence="15">Golgi apparatus membrane</location>
        <topology evidence="15">Lipid-anchor</topology>
    </subcellularLocation>
</comment>
<evidence type="ECO:0000313" key="19">
    <source>
        <dbReference type="EMBL" id="CAB4003001.1"/>
    </source>
</evidence>
<dbReference type="SUPFAM" id="SSF52540">
    <property type="entry name" value="P-loop containing nucleoside triphosphate hydrolases"/>
    <property type="match status" value="1"/>
</dbReference>
<evidence type="ECO:0000256" key="16">
    <source>
        <dbReference type="ARBA" id="ARBA00047660"/>
    </source>
</evidence>
<comment type="function">
    <text evidence="17">The small GTPases Rab are key regulators of intracellular membrane trafficking, from the formation of transport vesicles to their fusion with membranes. Rabs cycle between an inactive GDP-bound form and an active GTP-bound form that is able to recruit to membranes different sets of downstream effectors directly responsible for vesicle formation, movement, tethering and fusion.</text>
</comment>